<feature type="compositionally biased region" description="Acidic residues" evidence="1">
    <location>
        <begin position="131"/>
        <end position="143"/>
    </location>
</feature>
<dbReference type="Proteomes" id="UP000467841">
    <property type="component" value="Unassembled WGS sequence"/>
</dbReference>
<sequence>MEKQNPLKGKVNSVETRDEVVPGCKSSENTSHIEEKAEGKAPAKVNHSARSSKSTKEVVGGKIDPKETQESLPKSRVLESAPGPDETIDVAPAKESVFQLAVVTAQRKTSLALSSSESLISHNAFMALQNESEESAEEPELDEMGNHEVLGRDLILHKPSRPHTKSASPSSSSSSGKQRKRKKRKRSDQQSPAHGGGPPLLLEDCHHN</sequence>
<evidence type="ECO:0000313" key="3">
    <source>
        <dbReference type="Proteomes" id="UP000467841"/>
    </source>
</evidence>
<accession>A0A6D2IMP8</accession>
<protein>
    <submittedName>
        <fullName evidence="2">Uncharacterized protein</fullName>
    </submittedName>
</protein>
<evidence type="ECO:0000256" key="1">
    <source>
        <dbReference type="SAM" id="MobiDB-lite"/>
    </source>
</evidence>
<comment type="caution">
    <text evidence="2">The sequence shown here is derived from an EMBL/GenBank/DDBJ whole genome shotgun (WGS) entry which is preliminary data.</text>
</comment>
<feature type="compositionally biased region" description="Basic residues" evidence="1">
    <location>
        <begin position="177"/>
        <end position="186"/>
    </location>
</feature>
<reference evidence="2" key="1">
    <citation type="submission" date="2020-01" db="EMBL/GenBank/DDBJ databases">
        <authorList>
            <person name="Mishra B."/>
        </authorList>
    </citation>
    <scope>NUCLEOTIDE SEQUENCE [LARGE SCALE GENOMIC DNA]</scope>
</reference>
<feature type="compositionally biased region" description="Basic and acidic residues" evidence="1">
    <location>
        <begin position="144"/>
        <end position="156"/>
    </location>
</feature>
<keyword evidence="3" id="KW-1185">Reference proteome</keyword>
<feature type="compositionally biased region" description="Low complexity" evidence="1">
    <location>
        <begin position="165"/>
        <end position="176"/>
    </location>
</feature>
<dbReference type="EMBL" id="CACVBM020001077">
    <property type="protein sequence ID" value="CAA7029177.1"/>
    <property type="molecule type" value="Genomic_DNA"/>
</dbReference>
<organism evidence="2 3">
    <name type="scientific">Microthlaspi erraticum</name>
    <dbReference type="NCBI Taxonomy" id="1685480"/>
    <lineage>
        <taxon>Eukaryota</taxon>
        <taxon>Viridiplantae</taxon>
        <taxon>Streptophyta</taxon>
        <taxon>Embryophyta</taxon>
        <taxon>Tracheophyta</taxon>
        <taxon>Spermatophyta</taxon>
        <taxon>Magnoliopsida</taxon>
        <taxon>eudicotyledons</taxon>
        <taxon>Gunneridae</taxon>
        <taxon>Pentapetalae</taxon>
        <taxon>rosids</taxon>
        <taxon>malvids</taxon>
        <taxon>Brassicales</taxon>
        <taxon>Brassicaceae</taxon>
        <taxon>Coluteocarpeae</taxon>
        <taxon>Microthlaspi</taxon>
    </lineage>
</organism>
<feature type="region of interest" description="Disordered" evidence="1">
    <location>
        <begin position="129"/>
        <end position="208"/>
    </location>
</feature>
<feature type="compositionally biased region" description="Basic and acidic residues" evidence="1">
    <location>
        <begin position="31"/>
        <end position="41"/>
    </location>
</feature>
<dbReference type="AlphaFoldDB" id="A0A6D2IMP8"/>
<proteinExistence type="predicted"/>
<name>A0A6D2IMP8_9BRAS</name>
<feature type="region of interest" description="Disordered" evidence="1">
    <location>
        <begin position="1"/>
        <end position="90"/>
    </location>
</feature>
<evidence type="ECO:0000313" key="2">
    <source>
        <dbReference type="EMBL" id="CAA7029177.1"/>
    </source>
</evidence>
<gene>
    <name evidence="2" type="ORF">MERR_LOCUS16412</name>
</gene>